<feature type="domain" description="Lipocalin-like" evidence="1">
    <location>
        <begin position="30"/>
        <end position="134"/>
    </location>
</feature>
<dbReference type="AlphaFoldDB" id="A0A6I5KT99"/>
<sequence length="153" mass="16378">MKQRFYMLLLASALIISCSSDDGESDGSSIVGTWDAIEFNMGEAVDLNDDGTASDNLLDELDCFASTATFAADGGYSTATTGIYFEASESSFFITCDGVETTSGTYTLDGNTLVTIDEDGEVESTVTVTKDRLVVTGEDDDFGQVTLVFERRD</sequence>
<gene>
    <name evidence="2" type="ORF">GTK07_07835</name>
</gene>
<name>A0A6I5KT99_9FLAO</name>
<reference evidence="2 3" key="1">
    <citation type="submission" date="2020-01" db="EMBL/GenBank/DDBJ databases">
        <title>Muricauda sediminis sp.nov. 40Bstr401.</title>
        <authorList>
            <person name="Xue Z."/>
            <person name="Zhu S."/>
            <person name="Ren N."/>
            <person name="Chen T."/>
            <person name="Chen X."/>
            <person name="Chen J."/>
            <person name="Yang J."/>
        </authorList>
    </citation>
    <scope>NUCLEOTIDE SEQUENCE [LARGE SCALE GENOMIC DNA]</scope>
    <source>
        <strain evidence="2 3">40Bstr401</strain>
    </source>
</reference>
<dbReference type="RefSeq" id="WP_163634732.1">
    <property type="nucleotide sequence ID" value="NZ_JAAAMI010000003.1"/>
</dbReference>
<dbReference type="EMBL" id="JAAAMI010000003">
    <property type="protein sequence ID" value="NDV43235.1"/>
    <property type="molecule type" value="Genomic_DNA"/>
</dbReference>
<protein>
    <recommendedName>
        <fullName evidence="1">Lipocalin-like domain-containing protein</fullName>
    </recommendedName>
</protein>
<accession>A0A6I5KT99</accession>
<dbReference type="InterPro" id="IPR024311">
    <property type="entry name" value="Lipocalin-like"/>
</dbReference>
<comment type="caution">
    <text evidence="2">The sequence shown here is derived from an EMBL/GenBank/DDBJ whole genome shotgun (WGS) entry which is preliminary data.</text>
</comment>
<organism evidence="2 3">
    <name type="scientific">Flagellimonas sediminis</name>
    <dbReference type="NCBI Taxonomy" id="2696468"/>
    <lineage>
        <taxon>Bacteria</taxon>
        <taxon>Pseudomonadati</taxon>
        <taxon>Bacteroidota</taxon>
        <taxon>Flavobacteriia</taxon>
        <taxon>Flavobacteriales</taxon>
        <taxon>Flavobacteriaceae</taxon>
        <taxon>Flagellimonas</taxon>
    </lineage>
</organism>
<dbReference type="PROSITE" id="PS51257">
    <property type="entry name" value="PROKAR_LIPOPROTEIN"/>
    <property type="match status" value="1"/>
</dbReference>
<evidence type="ECO:0000313" key="2">
    <source>
        <dbReference type="EMBL" id="NDV43235.1"/>
    </source>
</evidence>
<evidence type="ECO:0000259" key="1">
    <source>
        <dbReference type="Pfam" id="PF13648"/>
    </source>
</evidence>
<dbReference type="Pfam" id="PF13648">
    <property type="entry name" value="Lipocalin_4"/>
    <property type="match status" value="1"/>
</dbReference>
<dbReference type="Proteomes" id="UP000468707">
    <property type="component" value="Unassembled WGS sequence"/>
</dbReference>
<evidence type="ECO:0000313" key="3">
    <source>
        <dbReference type="Proteomes" id="UP000468707"/>
    </source>
</evidence>
<proteinExistence type="predicted"/>
<keyword evidence="3" id="KW-1185">Reference proteome</keyword>